<dbReference type="EMBL" id="JAATJH010000002">
    <property type="protein sequence ID" value="NJC26226.1"/>
    <property type="molecule type" value="Genomic_DNA"/>
</dbReference>
<sequence>MKFGSTPLDLVIIGRSILSSLENPAAGLYRGLINELAQHGHRTTFLERLDPTRVQVRDMLRSPYCEVWTYPTTEQLLEEYTDIVQTADVIMMGSGVEDAEDIAVWIAEEARGVTIYYDTNLNRTIESFSAARKLGDCLSCRTIGNFNLFLSTTGGPILEELARENDLQFARPLYESVDPFDFYRTDAEKTYELGFIGTYKEDRRETLTALLLEPAGYTPARNFVLAGSGYIDRENWPTNLTYLEHLPATNLVDFYNRQVCTLVINRADRQAMGYTPTRRLMAAAACGVPVLTTYWAGLEHFLEPDREVYTVDDRQSVLDILYGSDEKYRRKMGNRARKRILAEHTIGHRAQELLGYLSEVTD</sequence>
<dbReference type="Pfam" id="PF13524">
    <property type="entry name" value="Glyco_trans_1_2"/>
    <property type="match status" value="1"/>
</dbReference>
<dbReference type="SUPFAM" id="SSF53756">
    <property type="entry name" value="UDP-Glycosyltransferase/glycogen phosphorylase"/>
    <property type="match status" value="1"/>
</dbReference>
<accession>A0ABX0XB82</accession>
<gene>
    <name evidence="2" type="ORF">GGR27_001725</name>
</gene>
<organism evidence="2 3">
    <name type="scientific">Neolewinella antarctica</name>
    <dbReference type="NCBI Taxonomy" id="442734"/>
    <lineage>
        <taxon>Bacteria</taxon>
        <taxon>Pseudomonadati</taxon>
        <taxon>Bacteroidota</taxon>
        <taxon>Saprospiria</taxon>
        <taxon>Saprospirales</taxon>
        <taxon>Lewinellaceae</taxon>
        <taxon>Neolewinella</taxon>
    </lineage>
</organism>
<evidence type="ECO:0000259" key="1">
    <source>
        <dbReference type="Pfam" id="PF13524"/>
    </source>
</evidence>
<feature type="domain" description="Spore protein YkvP/CgeB glycosyl transferase-like" evidence="1">
    <location>
        <begin position="209"/>
        <end position="354"/>
    </location>
</feature>
<protein>
    <submittedName>
        <fullName evidence="2">Spore maturation protein CgeB</fullName>
    </submittedName>
</protein>
<evidence type="ECO:0000313" key="2">
    <source>
        <dbReference type="EMBL" id="NJC26226.1"/>
    </source>
</evidence>
<dbReference type="Proteomes" id="UP000770785">
    <property type="component" value="Unassembled WGS sequence"/>
</dbReference>
<reference evidence="2 3" key="1">
    <citation type="submission" date="2020-03" db="EMBL/GenBank/DDBJ databases">
        <title>Genomic Encyclopedia of Type Strains, Phase IV (KMG-IV): sequencing the most valuable type-strain genomes for metagenomic binning, comparative biology and taxonomic classification.</title>
        <authorList>
            <person name="Goeker M."/>
        </authorList>
    </citation>
    <scope>NUCLEOTIDE SEQUENCE [LARGE SCALE GENOMIC DNA]</scope>
    <source>
        <strain evidence="2 3">DSM 105096</strain>
    </source>
</reference>
<dbReference type="RefSeq" id="WP_168036982.1">
    <property type="nucleotide sequence ID" value="NZ_JAATJH010000002.1"/>
</dbReference>
<name>A0ABX0XB82_9BACT</name>
<evidence type="ECO:0000313" key="3">
    <source>
        <dbReference type="Proteomes" id="UP000770785"/>
    </source>
</evidence>
<dbReference type="InterPro" id="IPR055259">
    <property type="entry name" value="YkvP/CgeB_Glyco_trans-like"/>
</dbReference>
<comment type="caution">
    <text evidence="2">The sequence shown here is derived from an EMBL/GenBank/DDBJ whole genome shotgun (WGS) entry which is preliminary data.</text>
</comment>
<proteinExistence type="predicted"/>
<dbReference type="Gene3D" id="3.40.50.2000">
    <property type="entry name" value="Glycogen Phosphorylase B"/>
    <property type="match status" value="1"/>
</dbReference>
<keyword evidence="3" id="KW-1185">Reference proteome</keyword>